<protein>
    <submittedName>
        <fullName evidence="3">P-type conjugative transfer protein TrbJ</fullName>
    </submittedName>
</protein>
<dbReference type="NCBIfam" id="NF010452">
    <property type="entry name" value="PRK13879.1"/>
    <property type="match status" value="1"/>
</dbReference>
<evidence type="ECO:0000313" key="4">
    <source>
        <dbReference type="Proteomes" id="UP001304423"/>
    </source>
</evidence>
<dbReference type="Proteomes" id="UP001304423">
    <property type="component" value="Chromosome"/>
</dbReference>
<keyword evidence="2" id="KW-0732">Signal</keyword>
<dbReference type="AlphaFoldDB" id="A0AAX4F060"/>
<dbReference type="RefSeq" id="WP_316393131.1">
    <property type="nucleotide sequence ID" value="NZ_CP136339.1"/>
</dbReference>
<organism evidence="3 4">
    <name type="scientific">Dickeya solani</name>
    <dbReference type="NCBI Taxonomy" id="1089444"/>
    <lineage>
        <taxon>Bacteria</taxon>
        <taxon>Pseudomonadati</taxon>
        <taxon>Pseudomonadota</taxon>
        <taxon>Gammaproteobacteria</taxon>
        <taxon>Enterobacterales</taxon>
        <taxon>Pectobacteriaceae</taxon>
        <taxon>Dickeya</taxon>
    </lineage>
</organism>
<name>A0AAX4F060_9GAMM</name>
<dbReference type="EMBL" id="CP136339">
    <property type="protein sequence ID" value="WOA52841.1"/>
    <property type="molecule type" value="Genomic_DNA"/>
</dbReference>
<feature type="region of interest" description="Disordered" evidence="1">
    <location>
        <begin position="245"/>
        <end position="264"/>
    </location>
</feature>
<dbReference type="SUPFAM" id="SSF101082">
    <property type="entry name" value="Typo IV secretion system protein TraC"/>
    <property type="match status" value="1"/>
</dbReference>
<evidence type="ECO:0000256" key="2">
    <source>
        <dbReference type="SAM" id="SignalP"/>
    </source>
</evidence>
<feature type="signal peptide" evidence="2">
    <location>
        <begin position="1"/>
        <end position="36"/>
    </location>
</feature>
<evidence type="ECO:0000256" key="1">
    <source>
        <dbReference type="SAM" id="MobiDB-lite"/>
    </source>
</evidence>
<proteinExistence type="predicted"/>
<reference evidence="3" key="1">
    <citation type="submission" date="2023-10" db="EMBL/GenBank/DDBJ databases">
        <title>Clonality and diversity in the soft rot Dickeya solani phytopathogen.</title>
        <authorList>
            <person name="Pedron J."/>
            <person name="Van Gijsegem F."/>
            <person name="Portier P."/>
            <person name="Taghouti G."/>
        </authorList>
    </citation>
    <scope>NUCLEOTIDE SEQUENCE</scope>
    <source>
        <strain evidence="3">CFBP5647</strain>
    </source>
</reference>
<dbReference type="NCBIfam" id="TIGR02780">
    <property type="entry name" value="TrbJ_Ti"/>
    <property type="match status" value="1"/>
</dbReference>
<feature type="compositionally biased region" description="Polar residues" evidence="1">
    <location>
        <begin position="253"/>
        <end position="264"/>
    </location>
</feature>
<feature type="chain" id="PRO_5043332229" evidence="2">
    <location>
        <begin position="37"/>
        <end position="264"/>
    </location>
</feature>
<dbReference type="InterPro" id="IPR014147">
    <property type="entry name" value="T4SS_TrbJ"/>
</dbReference>
<accession>A0AAX4F060</accession>
<sequence length="264" mass="28747">MKKSLRAVILLRTILAAKKALLASLVASIMTLPALAGIPVIDGTNVVQTTISAVNNVQAVAKQIQQYQTQLQQYENMLQNTVAPAAYIWDQANSTINRLLQAQDTLNYYKNQAGSLDSYLKRYQDISYYRSSPCFNSNIECTADEINAIRSAQQDSSEARKKANDAVFKVIDQQQDTLQADADNLADLQTQASGATGQMKAIQAASQLASAQANQLLQIRSILVAQQNAAATVAQVQADREAQQTVADEKTLSGVNTPSPKRIW</sequence>
<gene>
    <name evidence="3" type="primary">trbJ</name>
    <name evidence="3" type="ORF">RXA29_00900</name>
</gene>
<evidence type="ECO:0000313" key="3">
    <source>
        <dbReference type="EMBL" id="WOA52841.1"/>
    </source>
</evidence>